<evidence type="ECO:0000259" key="1">
    <source>
        <dbReference type="Pfam" id="PF13521"/>
    </source>
</evidence>
<dbReference type="SUPFAM" id="SSF53795">
    <property type="entry name" value="PEP carboxykinase-like"/>
    <property type="match status" value="1"/>
</dbReference>
<sequence length="79" mass="8334">MISGCPGCGKSTLLTELGRRGYATIDEPGRPVVRKELESGVPALPGTGIEARLHSAFDLSLENLTRASAFDGWVYSIAA</sequence>
<reference evidence="2 3" key="2">
    <citation type="journal article" date="2017" name="Syst. Appl. Microbiol.">
        <title>Soybeans inoculated with root zone soils of Canadian native legumes harbour diverse and novel Bradyrhizobium spp. that possess agricultural potential.</title>
        <authorList>
            <person name="Bromfield E.S.P."/>
            <person name="Cloutier S."/>
            <person name="Tambong J.T."/>
            <person name="Tran Thi T.V."/>
        </authorList>
    </citation>
    <scope>NUCLEOTIDE SEQUENCE [LARGE SCALE GENOMIC DNA]</scope>
    <source>
        <strain evidence="2 3">OO99</strain>
    </source>
</reference>
<organism evidence="2 3">
    <name type="scientific">Bradyrhizobium ottawaense</name>
    <dbReference type="NCBI Taxonomy" id="931866"/>
    <lineage>
        <taxon>Bacteria</taxon>
        <taxon>Pseudomonadati</taxon>
        <taxon>Pseudomonadota</taxon>
        <taxon>Alphaproteobacteria</taxon>
        <taxon>Hyphomicrobiales</taxon>
        <taxon>Nitrobacteraceae</taxon>
        <taxon>Bradyrhizobium</taxon>
    </lineage>
</organism>
<reference evidence="2 3" key="1">
    <citation type="journal article" date="2014" name="Int. J. Syst. Evol. Microbiol.">
        <title>Bradyrhizobium ottawaense sp. nov., a symbiotic nitrogen fixing bacterium from root nodules of soybeans in Canada.</title>
        <authorList>
            <person name="Yu X."/>
            <person name="Cloutier S."/>
            <person name="Tambong J.T."/>
            <person name="Bromfield E.S."/>
        </authorList>
    </citation>
    <scope>NUCLEOTIDE SEQUENCE [LARGE SCALE GENOMIC DNA]</scope>
    <source>
        <strain evidence="2 3">OO99</strain>
    </source>
</reference>
<dbReference type="Proteomes" id="UP000215703">
    <property type="component" value="Chromosome"/>
</dbReference>
<dbReference type="OrthoDB" id="5638848at2"/>
<dbReference type="EMBL" id="CP029425">
    <property type="protein sequence ID" value="AWL93292.1"/>
    <property type="molecule type" value="Genomic_DNA"/>
</dbReference>
<evidence type="ECO:0000313" key="3">
    <source>
        <dbReference type="Proteomes" id="UP000215703"/>
    </source>
</evidence>
<dbReference type="Gene3D" id="3.40.50.300">
    <property type="entry name" value="P-loop containing nucleotide triphosphate hydrolases"/>
    <property type="match status" value="1"/>
</dbReference>
<gene>
    <name evidence="2" type="ORF">CIT37_14610</name>
</gene>
<name>A0A2U8P6E6_9BRAD</name>
<protein>
    <recommendedName>
        <fullName evidence="1">NadR/Ttd14 AAA domain-containing protein</fullName>
    </recommendedName>
</protein>
<dbReference type="Pfam" id="PF13521">
    <property type="entry name" value="AAA_28"/>
    <property type="match status" value="1"/>
</dbReference>
<dbReference type="RefSeq" id="WP_011082871.1">
    <property type="nucleotide sequence ID" value="NZ_AP021854.1"/>
</dbReference>
<dbReference type="GeneID" id="92963863"/>
<feature type="domain" description="NadR/Ttd14 AAA" evidence="1">
    <location>
        <begin position="2"/>
        <end position="68"/>
    </location>
</feature>
<evidence type="ECO:0000313" key="2">
    <source>
        <dbReference type="EMBL" id="AWL93292.1"/>
    </source>
</evidence>
<dbReference type="InterPro" id="IPR027417">
    <property type="entry name" value="P-loop_NTPase"/>
</dbReference>
<accession>A0A2U8P6E6</accession>
<dbReference type="AlphaFoldDB" id="A0A2U8P6E6"/>
<proteinExistence type="predicted"/>
<dbReference type="InterPro" id="IPR038727">
    <property type="entry name" value="NadR/Ttd14_AAA_dom"/>
</dbReference>
<dbReference type="KEGG" id="bot:CIT37_14610"/>